<evidence type="ECO:0000259" key="1">
    <source>
        <dbReference type="Pfam" id="PF00673"/>
    </source>
</evidence>
<keyword evidence="2" id="KW-0496">Mitochondrion</keyword>
<feature type="domain" description="Large ribosomal subunit protein uL5 C-terminal" evidence="1">
    <location>
        <begin position="79"/>
        <end position="158"/>
    </location>
</feature>
<geneLocation type="mitochondrion" evidence="2"/>
<organism evidence="2">
    <name type="scientific">Dictyopteris divaricata</name>
    <dbReference type="NCBI Taxonomy" id="156996"/>
    <lineage>
        <taxon>Eukaryota</taxon>
        <taxon>Sar</taxon>
        <taxon>Stramenopiles</taxon>
        <taxon>Ochrophyta</taxon>
        <taxon>PX clade</taxon>
        <taxon>Phaeophyceae</taxon>
        <taxon>Dictyotales</taxon>
        <taxon>Dictyotaceae</taxon>
        <taxon>Dictyopteris</taxon>
    </lineage>
</organism>
<dbReference type="RefSeq" id="YP_009672637.1">
    <property type="nucleotide sequence ID" value="NC_043845.1"/>
</dbReference>
<dbReference type="EMBL" id="MG940856">
    <property type="protein sequence ID" value="QDB64122.1"/>
    <property type="molecule type" value="Genomic_DNA"/>
</dbReference>
<proteinExistence type="predicted"/>
<dbReference type="SUPFAM" id="SSF55282">
    <property type="entry name" value="RL5-like"/>
    <property type="match status" value="1"/>
</dbReference>
<dbReference type="InterPro" id="IPR022803">
    <property type="entry name" value="Ribosomal_uL5_dom_sf"/>
</dbReference>
<dbReference type="GeneID" id="40880694"/>
<keyword evidence="2" id="KW-0687">Ribonucleoprotein</keyword>
<keyword evidence="2" id="KW-0689">Ribosomal protein</keyword>
<accession>A0A4Y5T8Y0</accession>
<protein>
    <submittedName>
        <fullName evidence="2">Ribosomal protein L5</fullName>
    </submittedName>
</protein>
<evidence type="ECO:0000313" key="2">
    <source>
        <dbReference type="EMBL" id="QDB64122.1"/>
    </source>
</evidence>
<dbReference type="Pfam" id="PF00673">
    <property type="entry name" value="Ribosomal_L5_C"/>
    <property type="match status" value="1"/>
</dbReference>
<reference evidence="2" key="1">
    <citation type="journal article" date="2019" name="J. Mol. Evol.">
        <title>Understanding the Evolution of Mitochondrial Genomes in Phaeophyceae Inferred from Mitogenomes of Ishige okamurae (Ishigeales) and Dictyopteris divaricata (Dictyotales).</title>
        <authorList>
            <person name="Liu F."/>
            <person name="Zhang Y."/>
            <person name="Bi Y."/>
            <person name="Chen W."/>
            <person name="Moejes F.W."/>
        </authorList>
    </citation>
    <scope>NUCLEOTIDE SEQUENCE</scope>
</reference>
<name>A0A4Y5T8Y0_9PHAE</name>
<gene>
    <name evidence="2" type="primary">rpl5</name>
    <name evidence="2" type="ORF">DicdiMp13</name>
</gene>
<dbReference type="InterPro" id="IPR031309">
    <property type="entry name" value="Ribosomal_uL5_C"/>
</dbReference>
<dbReference type="Gene3D" id="3.30.1440.10">
    <property type="match status" value="1"/>
</dbReference>
<dbReference type="GO" id="GO:0005840">
    <property type="term" value="C:ribosome"/>
    <property type="evidence" value="ECO:0007669"/>
    <property type="project" value="UniProtKB-KW"/>
</dbReference>
<dbReference type="AlphaFoldDB" id="A0A4Y5T8Y0"/>
<sequence>MLLLKYHYQTTVKQDMVLSNHIQSVSSVPSPVKITISMVANNNKSDDLKILSSIVVLECLGNQKPYLVSSKKVNFKRVIGGKLTMRNKKMYDFLFRALFEIFPNIKQFEGLDFPCFDNVFSFTIRDLSMLERISFLSPNLGDKNHLSCQIHFSTKTKNELFFNGRGMFFGFK</sequence>